<dbReference type="Proteomes" id="UP000684084">
    <property type="component" value="Unassembled WGS sequence"/>
</dbReference>
<evidence type="ECO:0000256" key="2">
    <source>
        <dbReference type="ARBA" id="ARBA00004434"/>
    </source>
</evidence>
<evidence type="ECO:0000256" key="16">
    <source>
        <dbReference type="ARBA" id="ARBA00046528"/>
    </source>
</evidence>
<comment type="subcellular location">
    <subcellularLocation>
        <location evidence="2">Mitochondrion inner membrane</location>
        <topology evidence="2">Single-pass membrane protein</topology>
    </subcellularLocation>
</comment>
<dbReference type="GO" id="GO:0005743">
    <property type="term" value="C:mitochondrial inner membrane"/>
    <property type="evidence" value="ECO:0007669"/>
    <property type="project" value="UniProtKB-SubCell"/>
</dbReference>
<name>A0A915YTS7_9GLOM</name>
<keyword evidence="6" id="KW-0679">Respiratory chain</keyword>
<dbReference type="InterPro" id="IPR019329">
    <property type="entry name" value="NADH_UbQ_OxRdtase_ESSS_su"/>
</dbReference>
<dbReference type="AlphaFoldDB" id="A0A915YTS7"/>
<evidence type="ECO:0000256" key="18">
    <source>
        <dbReference type="SAM" id="Phobius"/>
    </source>
</evidence>
<dbReference type="PANTHER" id="PTHR40637:SF1">
    <property type="entry name" value="ESSS SUBUNIT OF NADH:UBIQUINONE OXIDOREDUCTASE (COMPLEX I) PROTEIN"/>
    <property type="match status" value="1"/>
</dbReference>
<evidence type="ECO:0000256" key="1">
    <source>
        <dbReference type="ARBA" id="ARBA00003195"/>
    </source>
</evidence>
<evidence type="ECO:0000313" key="20">
    <source>
        <dbReference type="Proteomes" id="UP000684084"/>
    </source>
</evidence>
<dbReference type="PANTHER" id="PTHR40637">
    <property type="entry name" value="ESSS SUBUNIT OF NADH:UBIQUINONE OXIDOREDUCTASE (COMPLEX I) PROTEIN"/>
    <property type="match status" value="1"/>
</dbReference>
<keyword evidence="7 18" id="KW-0812">Transmembrane</keyword>
<evidence type="ECO:0000256" key="4">
    <source>
        <dbReference type="ARBA" id="ARBA00018632"/>
    </source>
</evidence>
<comment type="caution">
    <text evidence="19">The sequence shown here is derived from an EMBL/GenBank/DDBJ whole genome shotgun (WGS) entry which is preliminary data.</text>
</comment>
<dbReference type="VEuPathDB" id="FungiDB:RhiirFUN_004773"/>
<keyword evidence="8" id="KW-0999">Mitochondrion inner membrane</keyword>
<proteinExistence type="inferred from homology"/>
<evidence type="ECO:0000256" key="7">
    <source>
        <dbReference type="ARBA" id="ARBA00022692"/>
    </source>
</evidence>
<dbReference type="EMBL" id="CAGKOT010000004">
    <property type="protein sequence ID" value="CAB5334114.1"/>
    <property type="molecule type" value="Genomic_DNA"/>
</dbReference>
<sequence length="116" mass="13330">MSFSFIRTSCTARKLHMRLGQVQLRRASGHEPQYNEPGGYLFGERPLPPGQKRVKEDWENIWIYGMGGSLLLGTIIAIYKPDTSIQSWATREAKKRLEERGENLTYPTTENNENSK</sequence>
<comment type="function">
    <text evidence="1">Accessory subunit of the mitochondrial membrane respiratory chain NADH dehydrogenase (Complex I), that is believed not to be involved in catalysis. Complex I functions in the transfer of electrons from NADH to the respiratory chain. The immediate electron acceptor for the enzyme is believed to be ubiquinone.</text>
</comment>
<evidence type="ECO:0000256" key="9">
    <source>
        <dbReference type="ARBA" id="ARBA00022946"/>
    </source>
</evidence>
<protein>
    <recommendedName>
        <fullName evidence="4">NADH dehydrogenase [ubiquinone] 1 beta subcomplex subunit 11, mitochondrial</fullName>
    </recommendedName>
    <alternativeName>
        <fullName evidence="15">Complex I-ESSS</fullName>
    </alternativeName>
    <alternativeName>
        <fullName evidence="14">NADH-ubiquinone oxidoreductase ESSS subunit</fullName>
    </alternativeName>
</protein>
<keyword evidence="13 18" id="KW-0472">Membrane</keyword>
<evidence type="ECO:0000313" key="19">
    <source>
        <dbReference type="EMBL" id="CAB5334114.1"/>
    </source>
</evidence>
<dbReference type="OrthoDB" id="2147978at2759"/>
<evidence type="ECO:0000256" key="14">
    <source>
        <dbReference type="ARBA" id="ARBA00030753"/>
    </source>
</evidence>
<keyword evidence="11 18" id="KW-1133">Transmembrane helix</keyword>
<evidence type="ECO:0000256" key="10">
    <source>
        <dbReference type="ARBA" id="ARBA00022982"/>
    </source>
</evidence>
<evidence type="ECO:0000256" key="17">
    <source>
        <dbReference type="SAM" id="MobiDB-lite"/>
    </source>
</evidence>
<feature type="region of interest" description="Disordered" evidence="17">
    <location>
        <begin position="28"/>
        <end position="47"/>
    </location>
</feature>
<evidence type="ECO:0000256" key="3">
    <source>
        <dbReference type="ARBA" id="ARBA00008915"/>
    </source>
</evidence>
<evidence type="ECO:0000256" key="15">
    <source>
        <dbReference type="ARBA" id="ARBA00031387"/>
    </source>
</evidence>
<evidence type="ECO:0000256" key="11">
    <source>
        <dbReference type="ARBA" id="ARBA00022989"/>
    </source>
</evidence>
<keyword evidence="12" id="KW-0496">Mitochondrion</keyword>
<dbReference type="SMR" id="A0A915YTS7"/>
<gene>
    <name evidence="19" type="ORF">CHRIB12_LOCUS3160</name>
</gene>
<evidence type="ECO:0000256" key="8">
    <source>
        <dbReference type="ARBA" id="ARBA00022792"/>
    </source>
</evidence>
<comment type="similarity">
    <text evidence="3">Belongs to the complex I NDUFB11 subunit family.</text>
</comment>
<keyword evidence="10" id="KW-0249">Electron transport</keyword>
<organism evidence="19 20">
    <name type="scientific">Rhizophagus irregularis</name>
    <dbReference type="NCBI Taxonomy" id="588596"/>
    <lineage>
        <taxon>Eukaryota</taxon>
        <taxon>Fungi</taxon>
        <taxon>Fungi incertae sedis</taxon>
        <taxon>Mucoromycota</taxon>
        <taxon>Glomeromycotina</taxon>
        <taxon>Glomeromycetes</taxon>
        <taxon>Glomerales</taxon>
        <taxon>Glomeraceae</taxon>
        <taxon>Rhizophagus</taxon>
    </lineage>
</organism>
<evidence type="ECO:0000256" key="13">
    <source>
        <dbReference type="ARBA" id="ARBA00023136"/>
    </source>
</evidence>
<keyword evidence="9" id="KW-0809">Transit peptide</keyword>
<evidence type="ECO:0000256" key="6">
    <source>
        <dbReference type="ARBA" id="ARBA00022660"/>
    </source>
</evidence>
<comment type="subunit">
    <text evidence="16">Complex I is composed of 45 different subunits. Interacts with BCAP31.</text>
</comment>
<accession>A0A915YTS7</accession>
<reference evidence="19" key="1">
    <citation type="submission" date="2020-05" db="EMBL/GenBank/DDBJ databases">
        <authorList>
            <person name="Rincon C."/>
            <person name="Sanders R I."/>
            <person name="Robbins C."/>
            <person name="Chaturvedi A."/>
        </authorList>
    </citation>
    <scope>NUCLEOTIDE SEQUENCE</scope>
    <source>
        <strain evidence="19">CHB12</strain>
    </source>
</reference>
<evidence type="ECO:0000256" key="5">
    <source>
        <dbReference type="ARBA" id="ARBA00022448"/>
    </source>
</evidence>
<keyword evidence="5" id="KW-0813">Transport</keyword>
<feature type="transmembrane region" description="Helical" evidence="18">
    <location>
        <begin position="61"/>
        <end position="79"/>
    </location>
</feature>
<evidence type="ECO:0000256" key="12">
    <source>
        <dbReference type="ARBA" id="ARBA00023128"/>
    </source>
</evidence>
<dbReference type="Pfam" id="PF10183">
    <property type="entry name" value="ESSS"/>
    <property type="match status" value="1"/>
</dbReference>